<dbReference type="PROSITE" id="PS50032">
    <property type="entry name" value="KA1"/>
    <property type="match status" value="1"/>
</dbReference>
<protein>
    <recommendedName>
        <fullName evidence="1">non-specific serine/threonine protein kinase</fullName>
        <ecNumber evidence="1">2.7.11.1</ecNumber>
    </recommendedName>
</protein>
<evidence type="ECO:0000256" key="1">
    <source>
        <dbReference type="ARBA" id="ARBA00012513"/>
    </source>
</evidence>
<dbReference type="InterPro" id="IPR028375">
    <property type="entry name" value="KA1/Ssp2_C"/>
</dbReference>
<dbReference type="GO" id="GO:0005524">
    <property type="term" value="F:ATP binding"/>
    <property type="evidence" value="ECO:0007669"/>
    <property type="project" value="UniProtKB-KW"/>
</dbReference>
<keyword evidence="2" id="KW-0723">Serine/threonine-protein kinase</keyword>
<evidence type="ECO:0000256" key="9">
    <source>
        <dbReference type="SAM" id="MobiDB-lite"/>
    </source>
</evidence>
<comment type="catalytic activity">
    <reaction evidence="8">
        <text>L-seryl-[protein] + ATP = O-phospho-L-seryl-[protein] + ADP + H(+)</text>
        <dbReference type="Rhea" id="RHEA:17989"/>
        <dbReference type="Rhea" id="RHEA-COMP:9863"/>
        <dbReference type="Rhea" id="RHEA-COMP:11604"/>
        <dbReference type="ChEBI" id="CHEBI:15378"/>
        <dbReference type="ChEBI" id="CHEBI:29999"/>
        <dbReference type="ChEBI" id="CHEBI:30616"/>
        <dbReference type="ChEBI" id="CHEBI:83421"/>
        <dbReference type="ChEBI" id="CHEBI:456216"/>
        <dbReference type="EC" id="2.7.11.1"/>
    </reaction>
</comment>
<keyword evidence="3" id="KW-0808">Transferase</keyword>
<keyword evidence="5 11" id="KW-0418">Kinase</keyword>
<evidence type="ECO:0000256" key="5">
    <source>
        <dbReference type="ARBA" id="ARBA00022777"/>
    </source>
</evidence>
<dbReference type="EMBL" id="HBUF01279451">
    <property type="protein sequence ID" value="CAG6686992.1"/>
    <property type="molecule type" value="Transcribed_RNA"/>
</dbReference>
<keyword evidence="4" id="KW-0547">Nucleotide-binding</keyword>
<dbReference type="EMBL" id="HBUF01093360">
    <property type="protein sequence ID" value="CAG6636236.1"/>
    <property type="molecule type" value="Transcribed_RNA"/>
</dbReference>
<evidence type="ECO:0000256" key="3">
    <source>
        <dbReference type="ARBA" id="ARBA00022679"/>
    </source>
</evidence>
<feature type="compositionally biased region" description="Polar residues" evidence="9">
    <location>
        <begin position="114"/>
        <end position="125"/>
    </location>
</feature>
<dbReference type="AlphaFoldDB" id="A0A8D8QR94"/>
<feature type="domain" description="KA1" evidence="10">
    <location>
        <begin position="92"/>
        <end position="182"/>
    </location>
</feature>
<comment type="catalytic activity">
    <reaction evidence="7">
        <text>L-threonyl-[protein] + ATP = O-phospho-L-threonyl-[protein] + ADP + H(+)</text>
        <dbReference type="Rhea" id="RHEA:46608"/>
        <dbReference type="Rhea" id="RHEA-COMP:11060"/>
        <dbReference type="Rhea" id="RHEA-COMP:11605"/>
        <dbReference type="ChEBI" id="CHEBI:15378"/>
        <dbReference type="ChEBI" id="CHEBI:30013"/>
        <dbReference type="ChEBI" id="CHEBI:30616"/>
        <dbReference type="ChEBI" id="CHEBI:61977"/>
        <dbReference type="ChEBI" id="CHEBI:456216"/>
        <dbReference type="EC" id="2.7.11.1"/>
    </reaction>
</comment>
<dbReference type="GO" id="GO:0004674">
    <property type="term" value="F:protein serine/threonine kinase activity"/>
    <property type="evidence" value="ECO:0007669"/>
    <property type="project" value="UniProtKB-KW"/>
</dbReference>
<keyword evidence="6" id="KW-0067">ATP-binding</keyword>
<proteinExistence type="predicted"/>
<dbReference type="Gene3D" id="3.30.310.80">
    <property type="entry name" value="Kinase associated domain 1, KA1"/>
    <property type="match status" value="1"/>
</dbReference>
<dbReference type="EC" id="2.7.11.1" evidence="1"/>
<accession>A0A8D8QR94</accession>
<evidence type="ECO:0000259" key="10">
    <source>
        <dbReference type="PROSITE" id="PS50032"/>
    </source>
</evidence>
<organism evidence="11">
    <name type="scientific">Cacopsylla melanoneura</name>
    <dbReference type="NCBI Taxonomy" id="428564"/>
    <lineage>
        <taxon>Eukaryota</taxon>
        <taxon>Metazoa</taxon>
        <taxon>Ecdysozoa</taxon>
        <taxon>Arthropoda</taxon>
        <taxon>Hexapoda</taxon>
        <taxon>Insecta</taxon>
        <taxon>Pterygota</taxon>
        <taxon>Neoptera</taxon>
        <taxon>Paraneoptera</taxon>
        <taxon>Hemiptera</taxon>
        <taxon>Sternorrhyncha</taxon>
        <taxon>Psylloidea</taxon>
        <taxon>Psyllidae</taxon>
        <taxon>Psyllinae</taxon>
        <taxon>Cacopsylla</taxon>
    </lineage>
</organism>
<name>A0A8D8QR94_9HEMI</name>
<dbReference type="EMBL" id="HBUF01093359">
    <property type="protein sequence ID" value="CAG6636234.1"/>
    <property type="molecule type" value="Transcribed_RNA"/>
</dbReference>
<evidence type="ECO:0000256" key="4">
    <source>
        <dbReference type="ARBA" id="ARBA00022741"/>
    </source>
</evidence>
<evidence type="ECO:0000256" key="7">
    <source>
        <dbReference type="ARBA" id="ARBA00047899"/>
    </source>
</evidence>
<evidence type="ECO:0000256" key="6">
    <source>
        <dbReference type="ARBA" id="ARBA00022840"/>
    </source>
</evidence>
<sequence>MAASPGCKKLLNSIEKRFVKMRNVLTPRRKYNMETVSPVRPTVLTSKEVCNVSTTSYSDADEVLNELKLALLSKGITCKVKGYTLRGKMFSDNGKSCKLSFELEVCLIKSSYNKPSGTTDSTESNAGVDKPVPNSGEPGVVSPSFLSPELLRPIVGVRRKRLTGDAWCYKKVCEEILTLTSSREEVCQAKRVKV</sequence>
<evidence type="ECO:0000313" key="11">
    <source>
        <dbReference type="EMBL" id="CAG6636236.1"/>
    </source>
</evidence>
<evidence type="ECO:0000256" key="2">
    <source>
        <dbReference type="ARBA" id="ARBA00022527"/>
    </source>
</evidence>
<feature type="region of interest" description="Disordered" evidence="9">
    <location>
        <begin position="114"/>
        <end position="141"/>
    </location>
</feature>
<dbReference type="InterPro" id="IPR001772">
    <property type="entry name" value="KA1_dom"/>
</dbReference>
<dbReference type="Pfam" id="PF02149">
    <property type="entry name" value="KA1"/>
    <property type="match status" value="1"/>
</dbReference>
<reference evidence="11" key="1">
    <citation type="submission" date="2021-05" db="EMBL/GenBank/DDBJ databases">
        <authorList>
            <person name="Alioto T."/>
            <person name="Alioto T."/>
            <person name="Gomez Garrido J."/>
        </authorList>
    </citation>
    <scope>NUCLEOTIDE SEQUENCE</scope>
</reference>
<dbReference type="SUPFAM" id="SSF103243">
    <property type="entry name" value="KA1-like"/>
    <property type="match status" value="2"/>
</dbReference>
<evidence type="ECO:0000256" key="8">
    <source>
        <dbReference type="ARBA" id="ARBA00048679"/>
    </source>
</evidence>